<dbReference type="Proteomes" id="UP001152049">
    <property type="component" value="Unassembled WGS sequence"/>
</dbReference>
<dbReference type="OrthoDB" id="5593235at2759"/>
<comment type="caution">
    <text evidence="1">The sequence shown here is derived from an EMBL/GenBank/DDBJ whole genome shotgun (WGS) entry which is preliminary data.</text>
</comment>
<organism evidence="1 2">
    <name type="scientific">Fusarium torreyae</name>
    <dbReference type="NCBI Taxonomy" id="1237075"/>
    <lineage>
        <taxon>Eukaryota</taxon>
        <taxon>Fungi</taxon>
        <taxon>Dikarya</taxon>
        <taxon>Ascomycota</taxon>
        <taxon>Pezizomycotina</taxon>
        <taxon>Sordariomycetes</taxon>
        <taxon>Hypocreomycetidae</taxon>
        <taxon>Hypocreales</taxon>
        <taxon>Nectriaceae</taxon>
        <taxon>Fusarium</taxon>
    </lineage>
</organism>
<protein>
    <submittedName>
        <fullName evidence="1">Uncharacterized protein</fullName>
    </submittedName>
</protein>
<gene>
    <name evidence="1" type="ORF">NW762_005535</name>
</gene>
<accession>A0A9W8S2Q9</accession>
<keyword evidence="2" id="KW-1185">Reference proteome</keyword>
<dbReference type="AlphaFoldDB" id="A0A9W8S2Q9"/>
<proteinExistence type="predicted"/>
<dbReference type="EMBL" id="JAOQAZ010000008">
    <property type="protein sequence ID" value="KAJ4264339.1"/>
    <property type="molecule type" value="Genomic_DNA"/>
</dbReference>
<evidence type="ECO:0000313" key="1">
    <source>
        <dbReference type="EMBL" id="KAJ4264339.1"/>
    </source>
</evidence>
<sequence>MDLKMMTFLRLQENRKHMRAIIGPCSNFHETPQATIATDASPLPTSFVKPENITVSGLVFYGRKSRVSTMRCYLERNMIDNGGWIDEVLWVVNTDKQEDPQYLEEIIASDPMRHKKVTPDELLMTYTCKKAWQLLERGRYYVKIDDDVMRLWIDYGAIPNLVI</sequence>
<evidence type="ECO:0000313" key="2">
    <source>
        <dbReference type="Proteomes" id="UP001152049"/>
    </source>
</evidence>
<reference evidence="1" key="1">
    <citation type="submission" date="2022-09" db="EMBL/GenBank/DDBJ databases">
        <title>Fusarium specimens isolated from Avocado Roots.</title>
        <authorList>
            <person name="Stajich J."/>
            <person name="Roper C."/>
            <person name="Heimlech-Rivalta G."/>
        </authorList>
    </citation>
    <scope>NUCLEOTIDE SEQUENCE</scope>
    <source>
        <strain evidence="1">CF00136</strain>
    </source>
</reference>
<name>A0A9W8S2Q9_9HYPO</name>